<proteinExistence type="predicted"/>
<sequence length="61" mass="6693">MGRLVLSLLLRLCEGIGLPLVWPPTLSWASGKGRALSLKVYAPRTSDDKRSAGWVRATGWK</sequence>
<gene>
    <name evidence="1" type="ORF">RSO01_81450</name>
</gene>
<protein>
    <submittedName>
        <fullName evidence="1">Uncharacterized protein</fullName>
    </submittedName>
</protein>
<dbReference type="AlphaFoldDB" id="A0A512NPV2"/>
<reference evidence="1 2" key="1">
    <citation type="submission" date="2019-07" db="EMBL/GenBank/DDBJ databases">
        <title>Whole genome shotgun sequence of Reyranella soli NBRC 108950.</title>
        <authorList>
            <person name="Hosoyama A."/>
            <person name="Uohara A."/>
            <person name="Ohji S."/>
            <person name="Ichikawa N."/>
        </authorList>
    </citation>
    <scope>NUCLEOTIDE SEQUENCE [LARGE SCALE GENOMIC DNA]</scope>
    <source>
        <strain evidence="1 2">NBRC 108950</strain>
    </source>
</reference>
<organism evidence="1 2">
    <name type="scientific">Reyranella soli</name>
    <dbReference type="NCBI Taxonomy" id="1230389"/>
    <lineage>
        <taxon>Bacteria</taxon>
        <taxon>Pseudomonadati</taxon>
        <taxon>Pseudomonadota</taxon>
        <taxon>Alphaproteobacteria</taxon>
        <taxon>Hyphomicrobiales</taxon>
        <taxon>Reyranellaceae</taxon>
        <taxon>Reyranella</taxon>
    </lineage>
</organism>
<comment type="caution">
    <text evidence="1">The sequence shown here is derived from an EMBL/GenBank/DDBJ whole genome shotgun (WGS) entry which is preliminary data.</text>
</comment>
<evidence type="ECO:0000313" key="2">
    <source>
        <dbReference type="Proteomes" id="UP000321058"/>
    </source>
</evidence>
<dbReference type="EMBL" id="BKAJ01000193">
    <property type="protein sequence ID" value="GEP60979.1"/>
    <property type="molecule type" value="Genomic_DNA"/>
</dbReference>
<keyword evidence="2" id="KW-1185">Reference proteome</keyword>
<name>A0A512NPV2_9HYPH</name>
<accession>A0A512NPV2</accession>
<dbReference type="Proteomes" id="UP000321058">
    <property type="component" value="Unassembled WGS sequence"/>
</dbReference>
<evidence type="ECO:0000313" key="1">
    <source>
        <dbReference type="EMBL" id="GEP60979.1"/>
    </source>
</evidence>